<feature type="chain" id="PRO_5039043348" description="Secreted protein" evidence="2">
    <location>
        <begin position="22"/>
        <end position="67"/>
    </location>
</feature>
<feature type="signal peptide" evidence="2">
    <location>
        <begin position="1"/>
        <end position="21"/>
    </location>
</feature>
<evidence type="ECO:0000313" key="4">
    <source>
        <dbReference type="Proteomes" id="UP000824225"/>
    </source>
</evidence>
<evidence type="ECO:0000256" key="2">
    <source>
        <dbReference type="SAM" id="SignalP"/>
    </source>
</evidence>
<sequence length="67" mass="7320">MGRQRQIVIFVCAFAAGNDIAALFQASQIALRGPQAHLHQAGKVRLAQVPTQKGPQPDHHVQQKQGR</sequence>
<name>A0A9D2HES4_9BACT</name>
<dbReference type="EMBL" id="DXAN01000026">
    <property type="protein sequence ID" value="HJA09174.1"/>
    <property type="molecule type" value="Genomic_DNA"/>
</dbReference>
<protein>
    <recommendedName>
        <fullName evidence="5">Secreted protein</fullName>
    </recommendedName>
</protein>
<comment type="caution">
    <text evidence="3">The sequence shown here is derived from an EMBL/GenBank/DDBJ whole genome shotgun (WGS) entry which is preliminary data.</text>
</comment>
<keyword evidence="2" id="KW-0732">Signal</keyword>
<gene>
    <name evidence="3" type="ORF">H9962_08315</name>
</gene>
<feature type="region of interest" description="Disordered" evidence="1">
    <location>
        <begin position="48"/>
        <end position="67"/>
    </location>
</feature>
<evidence type="ECO:0000313" key="3">
    <source>
        <dbReference type="EMBL" id="HJA09174.1"/>
    </source>
</evidence>
<dbReference type="Proteomes" id="UP000824225">
    <property type="component" value="Unassembled WGS sequence"/>
</dbReference>
<accession>A0A9D2HES4</accession>
<organism evidence="3 4">
    <name type="scientific">Candidatus Mailhella merdigallinarum</name>
    <dbReference type="NCBI Taxonomy" id="2838658"/>
    <lineage>
        <taxon>Bacteria</taxon>
        <taxon>Pseudomonadati</taxon>
        <taxon>Thermodesulfobacteriota</taxon>
        <taxon>Desulfovibrionia</taxon>
        <taxon>Desulfovibrionales</taxon>
        <taxon>Desulfovibrionaceae</taxon>
        <taxon>Mailhella</taxon>
    </lineage>
</organism>
<evidence type="ECO:0000256" key="1">
    <source>
        <dbReference type="SAM" id="MobiDB-lite"/>
    </source>
</evidence>
<evidence type="ECO:0008006" key="5">
    <source>
        <dbReference type="Google" id="ProtNLM"/>
    </source>
</evidence>
<proteinExistence type="predicted"/>
<dbReference type="AlphaFoldDB" id="A0A9D2HES4"/>
<reference evidence="3" key="1">
    <citation type="journal article" date="2021" name="PeerJ">
        <title>Extensive microbial diversity within the chicken gut microbiome revealed by metagenomics and culture.</title>
        <authorList>
            <person name="Gilroy R."/>
            <person name="Ravi A."/>
            <person name="Getino M."/>
            <person name="Pursley I."/>
            <person name="Horton D.L."/>
            <person name="Alikhan N.F."/>
            <person name="Baker D."/>
            <person name="Gharbi K."/>
            <person name="Hall N."/>
            <person name="Watson M."/>
            <person name="Adriaenssens E.M."/>
            <person name="Foster-Nyarko E."/>
            <person name="Jarju S."/>
            <person name="Secka A."/>
            <person name="Antonio M."/>
            <person name="Oren A."/>
            <person name="Chaudhuri R.R."/>
            <person name="La Ragione R."/>
            <person name="Hildebrand F."/>
            <person name="Pallen M.J."/>
        </authorList>
    </citation>
    <scope>NUCLEOTIDE SEQUENCE</scope>
    <source>
        <strain evidence="3">CHK186-16707</strain>
    </source>
</reference>
<reference evidence="3" key="2">
    <citation type="submission" date="2021-04" db="EMBL/GenBank/DDBJ databases">
        <authorList>
            <person name="Gilroy R."/>
        </authorList>
    </citation>
    <scope>NUCLEOTIDE SEQUENCE</scope>
    <source>
        <strain evidence="3">CHK186-16707</strain>
    </source>
</reference>